<evidence type="ECO:0000313" key="4">
    <source>
        <dbReference type="Proteomes" id="UP000280296"/>
    </source>
</evidence>
<dbReference type="RefSeq" id="WP_126724275.1">
    <property type="nucleotide sequence ID" value="NZ_RYZH01000007.1"/>
</dbReference>
<keyword evidence="1" id="KW-0175">Coiled coil</keyword>
<protein>
    <submittedName>
        <fullName evidence="3">DUF480 domain-containing protein</fullName>
    </submittedName>
</protein>
<organism evidence="3 4">
    <name type="scientific">Tautonia sociabilis</name>
    <dbReference type="NCBI Taxonomy" id="2080755"/>
    <lineage>
        <taxon>Bacteria</taxon>
        <taxon>Pseudomonadati</taxon>
        <taxon>Planctomycetota</taxon>
        <taxon>Planctomycetia</taxon>
        <taxon>Isosphaerales</taxon>
        <taxon>Isosphaeraceae</taxon>
        <taxon>Tautonia</taxon>
    </lineage>
</organism>
<dbReference type="Pfam" id="PF04337">
    <property type="entry name" value="DUF480"/>
    <property type="match status" value="1"/>
</dbReference>
<evidence type="ECO:0000313" key="3">
    <source>
        <dbReference type="EMBL" id="RUL88787.1"/>
    </source>
</evidence>
<sequence length="250" mass="27484">MSDANPHRQWSPLSARERRVLGVLVEKQKTTPDAYPMSVTALVTGCNQKSNRDPVSSYDAVDIEDTLLGLQRKGAAILVSGSGRVEKWRHNLYEWLDLKNQPVAMAVLAELLLRGSQTVGELRGRAARMVQDGTGPNALRDLDELMEVLHSLADRDLVVFLSPPGQKRGVVVTHGLYPPEELERERQKAAHAQAAGIEEPRPCVSGPSREPADAGISDELAELRAEIKTLRSALDTLRDEFQRLKDALGA</sequence>
<dbReference type="EMBL" id="RYZH01000007">
    <property type="protein sequence ID" value="RUL88787.1"/>
    <property type="molecule type" value="Genomic_DNA"/>
</dbReference>
<dbReference type="PANTHER" id="PTHR38768:SF1">
    <property type="entry name" value="UPF0502 PROTEIN YCEH"/>
    <property type="match status" value="1"/>
</dbReference>
<reference evidence="3 4" key="2">
    <citation type="submission" date="2019-01" db="EMBL/GenBank/DDBJ databases">
        <title>Tautonia sociabilis, a novel thermotolerant planctomycete of Isosphaeraceae family, isolated from a 4000 m deep subterranean habitat.</title>
        <authorList>
            <person name="Kovaleva O.L."/>
            <person name="Elcheninov A.G."/>
            <person name="Van Heerden E."/>
            <person name="Toshchakov S.V."/>
            <person name="Novikov A."/>
            <person name="Bonch-Osmolovskaya E.A."/>
            <person name="Kublanov I.V."/>
        </authorList>
    </citation>
    <scope>NUCLEOTIDE SEQUENCE [LARGE SCALE GENOMIC DNA]</scope>
    <source>
        <strain evidence="3 4">GM2012</strain>
    </source>
</reference>
<feature type="coiled-coil region" evidence="1">
    <location>
        <begin position="220"/>
        <end position="247"/>
    </location>
</feature>
<keyword evidence="4" id="KW-1185">Reference proteome</keyword>
<accession>A0A432MNM6</accession>
<name>A0A432MNM6_9BACT</name>
<dbReference type="InterPro" id="IPR036390">
    <property type="entry name" value="WH_DNA-bd_sf"/>
</dbReference>
<dbReference type="PANTHER" id="PTHR38768">
    <property type="entry name" value="UPF0502 PROTEIN YCEH"/>
    <property type="match status" value="1"/>
</dbReference>
<dbReference type="SUPFAM" id="SSF46785">
    <property type="entry name" value="Winged helix' DNA-binding domain"/>
    <property type="match status" value="2"/>
</dbReference>
<feature type="region of interest" description="Disordered" evidence="2">
    <location>
        <begin position="187"/>
        <end position="217"/>
    </location>
</feature>
<dbReference type="Proteomes" id="UP000280296">
    <property type="component" value="Unassembled WGS sequence"/>
</dbReference>
<evidence type="ECO:0000256" key="1">
    <source>
        <dbReference type="SAM" id="Coils"/>
    </source>
</evidence>
<dbReference type="InterPro" id="IPR036388">
    <property type="entry name" value="WH-like_DNA-bd_sf"/>
</dbReference>
<reference evidence="3 4" key="1">
    <citation type="submission" date="2018-12" db="EMBL/GenBank/DDBJ databases">
        <authorList>
            <person name="Toschakov S.V."/>
        </authorList>
    </citation>
    <scope>NUCLEOTIDE SEQUENCE [LARGE SCALE GENOMIC DNA]</scope>
    <source>
        <strain evidence="3 4">GM2012</strain>
    </source>
</reference>
<proteinExistence type="predicted"/>
<evidence type="ECO:0000256" key="2">
    <source>
        <dbReference type="SAM" id="MobiDB-lite"/>
    </source>
</evidence>
<gene>
    <name evidence="3" type="ORF">TsocGM_05370</name>
</gene>
<comment type="caution">
    <text evidence="3">The sequence shown here is derived from an EMBL/GenBank/DDBJ whole genome shotgun (WGS) entry which is preliminary data.</text>
</comment>
<dbReference type="AlphaFoldDB" id="A0A432MNM6"/>
<dbReference type="InterPro" id="IPR007432">
    <property type="entry name" value="DUF480"/>
</dbReference>
<dbReference type="OrthoDB" id="9784785at2"/>
<dbReference type="Gene3D" id="1.10.10.10">
    <property type="entry name" value="Winged helix-like DNA-binding domain superfamily/Winged helix DNA-binding domain"/>
    <property type="match status" value="2"/>
</dbReference>